<dbReference type="EMBL" id="JAAVTX010000002">
    <property type="protein sequence ID" value="NKE44822.1"/>
    <property type="molecule type" value="Genomic_DNA"/>
</dbReference>
<keyword evidence="2" id="KW-0732">Signal</keyword>
<feature type="compositionally biased region" description="Polar residues" evidence="1">
    <location>
        <begin position="84"/>
        <end position="94"/>
    </location>
</feature>
<feature type="compositionally biased region" description="Polar residues" evidence="1">
    <location>
        <begin position="105"/>
        <end position="120"/>
    </location>
</feature>
<keyword evidence="4" id="KW-1185">Reference proteome</keyword>
<feature type="signal peptide" evidence="2">
    <location>
        <begin position="1"/>
        <end position="24"/>
    </location>
</feature>
<proteinExistence type="predicted"/>
<name>A0ABX1EXJ2_9PROT</name>
<feature type="chain" id="PRO_5047504876" evidence="2">
    <location>
        <begin position="25"/>
        <end position="132"/>
    </location>
</feature>
<evidence type="ECO:0000256" key="2">
    <source>
        <dbReference type="SAM" id="SignalP"/>
    </source>
</evidence>
<evidence type="ECO:0000313" key="4">
    <source>
        <dbReference type="Proteomes" id="UP000765160"/>
    </source>
</evidence>
<sequence>MRKITMTGLLIGSLATLAPGMASAQAAYTWQGPTLLSAGNTMNGCRLRTPLATHSGSLGLSNIFLTVRNDGQHPVRITANVELSGNNSRKSGPISSGVIPAGGQASIQTMTPGGSTRDGTTLRVTFTSCAPA</sequence>
<feature type="region of interest" description="Disordered" evidence="1">
    <location>
        <begin position="84"/>
        <end position="120"/>
    </location>
</feature>
<accession>A0ABX1EXJ2</accession>
<dbReference type="Proteomes" id="UP000765160">
    <property type="component" value="Unassembled WGS sequence"/>
</dbReference>
<gene>
    <name evidence="3" type="ORF">HB662_08535</name>
</gene>
<reference evidence="3 4" key="1">
    <citation type="submission" date="2020-03" db="EMBL/GenBank/DDBJ databases">
        <title>Roseomonas selenitidurans sp. nov. isolated from soil.</title>
        <authorList>
            <person name="Liu H."/>
        </authorList>
    </citation>
    <scope>NUCLEOTIDE SEQUENCE [LARGE SCALE GENOMIC DNA]</scope>
    <source>
        <strain evidence="3 4">JCM 15073</strain>
    </source>
</reference>
<evidence type="ECO:0000313" key="3">
    <source>
        <dbReference type="EMBL" id="NKE44822.1"/>
    </source>
</evidence>
<dbReference type="RefSeq" id="WP_168049167.1">
    <property type="nucleotide sequence ID" value="NZ_JAATJR010000002.1"/>
</dbReference>
<comment type="caution">
    <text evidence="3">The sequence shown here is derived from an EMBL/GenBank/DDBJ whole genome shotgun (WGS) entry which is preliminary data.</text>
</comment>
<evidence type="ECO:0000256" key="1">
    <source>
        <dbReference type="SAM" id="MobiDB-lite"/>
    </source>
</evidence>
<protein>
    <submittedName>
        <fullName evidence="3">Uncharacterized protein</fullName>
    </submittedName>
</protein>
<organism evidence="3 4">
    <name type="scientific">Falsiroseomonas frigidaquae</name>
    <dbReference type="NCBI Taxonomy" id="487318"/>
    <lineage>
        <taxon>Bacteria</taxon>
        <taxon>Pseudomonadati</taxon>
        <taxon>Pseudomonadota</taxon>
        <taxon>Alphaproteobacteria</taxon>
        <taxon>Acetobacterales</taxon>
        <taxon>Roseomonadaceae</taxon>
        <taxon>Falsiroseomonas</taxon>
    </lineage>
</organism>